<dbReference type="AlphaFoldDB" id="A0A0L0CFD8"/>
<reference evidence="1 2" key="1">
    <citation type="journal article" date="2015" name="Nat. Commun.">
        <title>Lucilia cuprina genome unlocks parasitic fly biology to underpin future interventions.</title>
        <authorList>
            <person name="Anstead C.A."/>
            <person name="Korhonen P.K."/>
            <person name="Young N.D."/>
            <person name="Hall R.S."/>
            <person name="Jex A.R."/>
            <person name="Murali S.C."/>
            <person name="Hughes D.S."/>
            <person name="Lee S.F."/>
            <person name="Perry T."/>
            <person name="Stroehlein A.J."/>
            <person name="Ansell B.R."/>
            <person name="Breugelmans B."/>
            <person name="Hofmann A."/>
            <person name="Qu J."/>
            <person name="Dugan S."/>
            <person name="Lee S.L."/>
            <person name="Chao H."/>
            <person name="Dinh H."/>
            <person name="Han Y."/>
            <person name="Doddapaneni H.V."/>
            <person name="Worley K.C."/>
            <person name="Muzny D.M."/>
            <person name="Ioannidis P."/>
            <person name="Waterhouse R.M."/>
            <person name="Zdobnov E.M."/>
            <person name="James P.J."/>
            <person name="Bagnall N.H."/>
            <person name="Kotze A.C."/>
            <person name="Gibbs R.A."/>
            <person name="Richards S."/>
            <person name="Batterham P."/>
            <person name="Gasser R.B."/>
        </authorList>
    </citation>
    <scope>NUCLEOTIDE SEQUENCE [LARGE SCALE GENOMIC DNA]</scope>
    <source>
        <strain evidence="1 2">LS</strain>
        <tissue evidence="1">Full body</tissue>
    </source>
</reference>
<evidence type="ECO:0000313" key="2">
    <source>
        <dbReference type="Proteomes" id="UP000037069"/>
    </source>
</evidence>
<gene>
    <name evidence="1" type="ORF">FF38_12019</name>
</gene>
<organism evidence="1 2">
    <name type="scientific">Lucilia cuprina</name>
    <name type="common">Green bottle fly</name>
    <name type="synonym">Australian sheep blowfly</name>
    <dbReference type="NCBI Taxonomy" id="7375"/>
    <lineage>
        <taxon>Eukaryota</taxon>
        <taxon>Metazoa</taxon>
        <taxon>Ecdysozoa</taxon>
        <taxon>Arthropoda</taxon>
        <taxon>Hexapoda</taxon>
        <taxon>Insecta</taxon>
        <taxon>Pterygota</taxon>
        <taxon>Neoptera</taxon>
        <taxon>Endopterygota</taxon>
        <taxon>Diptera</taxon>
        <taxon>Brachycera</taxon>
        <taxon>Muscomorpha</taxon>
        <taxon>Oestroidea</taxon>
        <taxon>Calliphoridae</taxon>
        <taxon>Luciliinae</taxon>
        <taxon>Lucilia</taxon>
    </lineage>
</organism>
<comment type="caution">
    <text evidence="1">The sequence shown here is derived from an EMBL/GenBank/DDBJ whole genome shotgun (WGS) entry which is preliminary data.</text>
</comment>
<proteinExistence type="predicted"/>
<protein>
    <submittedName>
        <fullName evidence="1">Uncharacterized protein</fullName>
    </submittedName>
</protein>
<keyword evidence="2" id="KW-1185">Reference proteome</keyword>
<accession>A0A0L0CFD8</accession>
<dbReference type="Proteomes" id="UP000037069">
    <property type="component" value="Unassembled WGS sequence"/>
</dbReference>
<name>A0A0L0CFD8_LUCCU</name>
<sequence>MFSLVLGKCFKFNILLQLVDYGKIHFLNKIGFKVDFVILRKLILATKTAKEYILICKYNTKCFYEKIFLRFKSKKRFGIFHLPD</sequence>
<dbReference type="EMBL" id="JRES01000477">
    <property type="protein sequence ID" value="KNC30960.1"/>
    <property type="molecule type" value="Genomic_DNA"/>
</dbReference>
<evidence type="ECO:0000313" key="1">
    <source>
        <dbReference type="EMBL" id="KNC30960.1"/>
    </source>
</evidence>